<dbReference type="Proteomes" id="UP001198901">
    <property type="component" value="Unassembled WGS sequence"/>
</dbReference>
<reference evidence="2" key="1">
    <citation type="submission" date="2023-07" db="EMBL/GenBank/DDBJ databases">
        <authorList>
            <person name="Yue Y."/>
        </authorList>
    </citation>
    <scope>NUCLEOTIDE SEQUENCE [LARGE SCALE GENOMIC DNA]</scope>
    <source>
        <strain evidence="2">D23</strain>
    </source>
</reference>
<accession>A0ABS7XQN0</accession>
<dbReference type="EMBL" id="JAIUJR010000003">
    <property type="protein sequence ID" value="MCA0132313.1"/>
    <property type="molecule type" value="Genomic_DNA"/>
</dbReference>
<dbReference type="RefSeq" id="WP_224527673.1">
    <property type="nucleotide sequence ID" value="NZ_JAIUJR010000003.1"/>
</dbReference>
<organism evidence="1 2">
    <name type="scientific">Winogradskyella alexanderae</name>
    <dbReference type="NCBI Taxonomy" id="2877123"/>
    <lineage>
        <taxon>Bacteria</taxon>
        <taxon>Pseudomonadati</taxon>
        <taxon>Bacteroidota</taxon>
        <taxon>Flavobacteriia</taxon>
        <taxon>Flavobacteriales</taxon>
        <taxon>Flavobacteriaceae</taxon>
        <taxon>Winogradskyella</taxon>
    </lineage>
</organism>
<comment type="caution">
    <text evidence="1">The sequence shown here is derived from an EMBL/GenBank/DDBJ whole genome shotgun (WGS) entry which is preliminary data.</text>
</comment>
<keyword evidence="2" id="KW-1185">Reference proteome</keyword>
<dbReference type="PROSITE" id="PS51257">
    <property type="entry name" value="PROKAR_LIPOPROTEIN"/>
    <property type="match status" value="1"/>
</dbReference>
<protein>
    <recommendedName>
        <fullName evidence="3">Lipoprotein</fullName>
    </recommendedName>
</protein>
<evidence type="ECO:0000313" key="1">
    <source>
        <dbReference type="EMBL" id="MCA0132313.1"/>
    </source>
</evidence>
<evidence type="ECO:0008006" key="3">
    <source>
        <dbReference type="Google" id="ProtNLM"/>
    </source>
</evidence>
<gene>
    <name evidence="1" type="ORF">LBU54_06925</name>
</gene>
<name>A0ABS7XQN0_9FLAO</name>
<sequence length="141" mass="16723">MFNKFSSSFFFHLLVLIILQSCDRPKCVNTNPIFDINTPNSKIYKDELLRVLNTLDRNKLNYWLKDYKEIEGTEYLFFYIQGDGLCAVIPLQMKHWNKLEDLQPKKGSGRFNAKFTNLKFDIVTDSTSTRFIYQTFDRIID</sequence>
<evidence type="ECO:0000313" key="2">
    <source>
        <dbReference type="Proteomes" id="UP001198901"/>
    </source>
</evidence>
<proteinExistence type="predicted"/>